<name>A0A0N5BRL9_STREA</name>
<dbReference type="WBParaSite" id="SPAL_0000851600.1">
    <property type="protein sequence ID" value="SPAL_0000851600.1"/>
    <property type="gene ID" value="SPAL_0000851600"/>
</dbReference>
<dbReference type="Proteomes" id="UP000046392">
    <property type="component" value="Unplaced"/>
</dbReference>
<keyword evidence="2" id="KW-1185">Reference proteome</keyword>
<keyword evidence="1" id="KW-0732">Signal</keyword>
<feature type="signal peptide" evidence="1">
    <location>
        <begin position="1"/>
        <end position="18"/>
    </location>
</feature>
<organism evidence="2 3">
    <name type="scientific">Strongyloides papillosus</name>
    <name type="common">Intestinal threadworm</name>
    <dbReference type="NCBI Taxonomy" id="174720"/>
    <lineage>
        <taxon>Eukaryota</taxon>
        <taxon>Metazoa</taxon>
        <taxon>Ecdysozoa</taxon>
        <taxon>Nematoda</taxon>
        <taxon>Chromadorea</taxon>
        <taxon>Rhabditida</taxon>
        <taxon>Tylenchina</taxon>
        <taxon>Panagrolaimomorpha</taxon>
        <taxon>Strongyloidoidea</taxon>
        <taxon>Strongyloididae</taxon>
        <taxon>Strongyloides</taxon>
    </lineage>
</organism>
<evidence type="ECO:0000256" key="1">
    <source>
        <dbReference type="SAM" id="SignalP"/>
    </source>
</evidence>
<evidence type="ECO:0000313" key="3">
    <source>
        <dbReference type="WBParaSite" id="SPAL_0000851600.1"/>
    </source>
</evidence>
<reference evidence="3" key="1">
    <citation type="submission" date="2017-02" db="UniProtKB">
        <authorList>
            <consortium name="WormBaseParasite"/>
        </authorList>
    </citation>
    <scope>IDENTIFICATION</scope>
</reference>
<feature type="chain" id="PRO_5005894777" evidence="1">
    <location>
        <begin position="19"/>
        <end position="88"/>
    </location>
</feature>
<dbReference type="AlphaFoldDB" id="A0A0N5BRL9"/>
<protein>
    <submittedName>
        <fullName evidence="3">Uncharacterized protein</fullName>
    </submittedName>
</protein>
<accession>A0A0N5BRL9</accession>
<evidence type="ECO:0000313" key="2">
    <source>
        <dbReference type="Proteomes" id="UP000046392"/>
    </source>
</evidence>
<sequence>MTLILKIHLFFKCLIVLTEKKVKVRNTINHVFQEFQHLDSILTVMTTNQRRNALYSNAAYKKKTVIMDILKEKNDSFSNSFVKIVLCY</sequence>
<proteinExistence type="predicted"/>